<dbReference type="OrthoDB" id="418495at2759"/>
<feature type="region of interest" description="Disordered" evidence="2">
    <location>
        <begin position="1"/>
        <end position="28"/>
    </location>
</feature>
<dbReference type="NCBIfam" id="TIGR02189">
    <property type="entry name" value="GlrX-like_plant"/>
    <property type="match status" value="1"/>
</dbReference>
<evidence type="ECO:0000256" key="2">
    <source>
        <dbReference type="SAM" id="MobiDB-lite"/>
    </source>
</evidence>
<reference evidence="5 6" key="1">
    <citation type="submission" date="2020-08" db="EMBL/GenBank/DDBJ databases">
        <title>Plant Genome Project.</title>
        <authorList>
            <person name="Zhang R.-G."/>
        </authorList>
    </citation>
    <scope>NUCLEOTIDE SEQUENCE [LARGE SCALE GENOMIC DNA]</scope>
    <source>
        <tissue evidence="5">Rhizome</tissue>
    </source>
</reference>
<dbReference type="Proteomes" id="UP000734854">
    <property type="component" value="Unassembled WGS sequence"/>
</dbReference>
<dbReference type="Pfam" id="PF00462">
    <property type="entry name" value="Glutaredoxin"/>
    <property type="match status" value="1"/>
</dbReference>
<sequence>MAAVAAVSGGGKRRGSTALSIDGPEEESAEARVGRLIRENPVVIFSRQGCCMSHVMKRLLAAVGTHPTSIELQEAEEETAAALAAGSSGLPALFVSGVAVGGLEGLMGLHLRDRLVPMLWEAGALR</sequence>
<accession>A0A8J5LAR4</accession>
<name>A0A8J5LAR4_ZINOF</name>
<evidence type="ECO:0000313" key="5">
    <source>
        <dbReference type="EMBL" id="KAG6521097.1"/>
    </source>
</evidence>
<dbReference type="InterPro" id="IPR002109">
    <property type="entry name" value="Glutaredoxin"/>
</dbReference>
<dbReference type="EMBL" id="JACMSC010000005">
    <property type="protein sequence ID" value="KAG6521097.1"/>
    <property type="molecule type" value="Genomic_DNA"/>
</dbReference>
<dbReference type="InterPro" id="IPR011905">
    <property type="entry name" value="GlrX-like_pln_2"/>
</dbReference>
<evidence type="ECO:0000256" key="1">
    <source>
        <dbReference type="ARBA" id="ARBA00023284"/>
    </source>
</evidence>
<keyword evidence="6" id="KW-1185">Reference proteome</keyword>
<protein>
    <recommendedName>
        <fullName evidence="3">Glutaredoxin domain-containing protein</fullName>
    </recommendedName>
</protein>
<comment type="caution">
    <text evidence="5">The sequence shown here is derived from an EMBL/GenBank/DDBJ whole genome shotgun (WGS) entry which is preliminary data.</text>
</comment>
<keyword evidence="1" id="KW-0676">Redox-active center</keyword>
<dbReference type="PROSITE" id="PS51354">
    <property type="entry name" value="GLUTAREDOXIN_2"/>
    <property type="match status" value="1"/>
</dbReference>
<dbReference type="EMBL" id="JACMSC010000006">
    <property type="protein sequence ID" value="KAG6518223.1"/>
    <property type="molecule type" value="Genomic_DNA"/>
</dbReference>
<proteinExistence type="predicted"/>
<feature type="domain" description="Glutaredoxin" evidence="3">
    <location>
        <begin position="42"/>
        <end position="98"/>
    </location>
</feature>
<gene>
    <name evidence="5" type="ORF">ZIOFF_018163</name>
    <name evidence="4" type="ORF">ZIOFF_021627</name>
</gene>
<evidence type="ECO:0000259" key="3">
    <source>
        <dbReference type="Pfam" id="PF00462"/>
    </source>
</evidence>
<dbReference type="PANTHER" id="PTHR10168">
    <property type="entry name" value="GLUTAREDOXIN"/>
    <property type="match status" value="1"/>
</dbReference>
<dbReference type="AlphaFoldDB" id="A0A8J5LAR4"/>
<evidence type="ECO:0000313" key="4">
    <source>
        <dbReference type="EMBL" id="KAG6518223.1"/>
    </source>
</evidence>
<organism evidence="5 6">
    <name type="scientific">Zingiber officinale</name>
    <name type="common">Ginger</name>
    <name type="synonym">Amomum zingiber</name>
    <dbReference type="NCBI Taxonomy" id="94328"/>
    <lineage>
        <taxon>Eukaryota</taxon>
        <taxon>Viridiplantae</taxon>
        <taxon>Streptophyta</taxon>
        <taxon>Embryophyta</taxon>
        <taxon>Tracheophyta</taxon>
        <taxon>Spermatophyta</taxon>
        <taxon>Magnoliopsida</taxon>
        <taxon>Liliopsida</taxon>
        <taxon>Zingiberales</taxon>
        <taxon>Zingiberaceae</taxon>
        <taxon>Zingiber</taxon>
    </lineage>
</organism>
<evidence type="ECO:0000313" key="6">
    <source>
        <dbReference type="Proteomes" id="UP000734854"/>
    </source>
</evidence>